<keyword evidence="1" id="KW-0472">Membrane</keyword>
<evidence type="ECO:0000313" key="3">
    <source>
        <dbReference type="Proteomes" id="UP000016927"/>
    </source>
</evidence>
<organism evidence="2 3">
    <name type="scientific">Nosema bombycis (strain CQ1 / CVCC 102059)</name>
    <name type="common">Microsporidian parasite</name>
    <name type="synonym">Pebrine of silkworm</name>
    <dbReference type="NCBI Taxonomy" id="578461"/>
    <lineage>
        <taxon>Eukaryota</taxon>
        <taxon>Fungi</taxon>
        <taxon>Fungi incertae sedis</taxon>
        <taxon>Microsporidia</taxon>
        <taxon>Nosematidae</taxon>
        <taxon>Nosema</taxon>
    </lineage>
</organism>
<name>R0KSJ0_NOSB1</name>
<dbReference type="AlphaFoldDB" id="R0KSJ0"/>
<protein>
    <submittedName>
        <fullName evidence="2">Uncharacterized protein</fullName>
    </submittedName>
</protein>
<sequence length="246" mass="29219">MIDLQKILSVDLLTYKIYFSLFFKNKLSDHHKKNYDVFFTLMFWLIFHLICILNVQGDPIKAKKVQFFENKFWDDSQKQAKTERGFLSKVSISIEDGKNYYEEVEYYFNTCHLLQLNNNAYVVIDDEMAEHIASCSTNQDGKCFLKIEFLFTEDLIEDHLSFEKYLGKKQVYTVYKRLTNEPENIISISKYDDIDTRMFHIKERIAGVISMGPLTFEMFNSILENKRLRMDFRSIEDASEINALLF</sequence>
<dbReference type="EMBL" id="KB908969">
    <property type="protein sequence ID" value="EOB13736.1"/>
    <property type="molecule type" value="Genomic_DNA"/>
</dbReference>
<reference evidence="2 3" key="1">
    <citation type="journal article" date="2013" name="BMC Genomics">
        <title>Comparative genomics of parasitic silkworm microsporidia reveal an association between genome expansion and host adaptation.</title>
        <authorList>
            <person name="Pan G."/>
            <person name="Xu J."/>
            <person name="Li T."/>
            <person name="Xia Q."/>
            <person name="Liu S.L."/>
            <person name="Zhang G."/>
            <person name="Li S."/>
            <person name="Li C."/>
            <person name="Liu H."/>
            <person name="Yang L."/>
            <person name="Liu T."/>
            <person name="Zhang X."/>
            <person name="Wu Z."/>
            <person name="Fan W."/>
            <person name="Dang X."/>
            <person name="Xiang H."/>
            <person name="Tao M."/>
            <person name="Li Y."/>
            <person name="Hu J."/>
            <person name="Li Z."/>
            <person name="Lin L."/>
            <person name="Luo J."/>
            <person name="Geng L."/>
            <person name="Wang L."/>
            <person name="Long M."/>
            <person name="Wan Y."/>
            <person name="He N."/>
            <person name="Zhang Z."/>
            <person name="Lu C."/>
            <person name="Keeling P.J."/>
            <person name="Wang J."/>
            <person name="Xiang Z."/>
            <person name="Zhou Z."/>
        </authorList>
    </citation>
    <scope>NUCLEOTIDE SEQUENCE [LARGE SCALE GENOMIC DNA]</scope>
    <source>
        <strain evidence="3">CQ1 / CVCC 102059</strain>
    </source>
</reference>
<feature type="transmembrane region" description="Helical" evidence="1">
    <location>
        <begin position="37"/>
        <end position="55"/>
    </location>
</feature>
<gene>
    <name evidence="2" type="ORF">NBO_61g0007</name>
</gene>
<dbReference type="VEuPathDB" id="MicrosporidiaDB:NBO_61g0007"/>
<accession>R0KSJ0</accession>
<keyword evidence="1" id="KW-0812">Transmembrane</keyword>
<proteinExistence type="predicted"/>
<keyword evidence="3" id="KW-1185">Reference proteome</keyword>
<evidence type="ECO:0000313" key="2">
    <source>
        <dbReference type="EMBL" id="EOB13736.1"/>
    </source>
</evidence>
<dbReference type="HOGENOM" id="CLU_1129347_0_0_1"/>
<keyword evidence="1" id="KW-1133">Transmembrane helix</keyword>
<dbReference type="Proteomes" id="UP000016927">
    <property type="component" value="Unassembled WGS sequence"/>
</dbReference>
<evidence type="ECO:0000256" key="1">
    <source>
        <dbReference type="SAM" id="Phobius"/>
    </source>
</evidence>